<evidence type="ECO:0000313" key="1">
    <source>
        <dbReference type="EMBL" id="CRL30826.1"/>
    </source>
</evidence>
<dbReference type="Proteomes" id="UP000053732">
    <property type="component" value="Unassembled WGS sequence"/>
</dbReference>
<reference evidence="1 2" key="1">
    <citation type="journal article" date="2014" name="Nat. Commun.">
        <title>Multiple recent horizontal transfers of a large genomic region in cheese making fungi.</title>
        <authorList>
            <person name="Cheeseman K."/>
            <person name="Ropars J."/>
            <person name="Renault P."/>
            <person name="Dupont J."/>
            <person name="Gouzy J."/>
            <person name="Branca A."/>
            <person name="Abraham A.L."/>
            <person name="Ceppi M."/>
            <person name="Conseiller E."/>
            <person name="Debuchy R."/>
            <person name="Malagnac F."/>
            <person name="Goarin A."/>
            <person name="Silar P."/>
            <person name="Lacoste S."/>
            <person name="Sallet E."/>
            <person name="Bensimon A."/>
            <person name="Giraud T."/>
            <person name="Brygoo Y."/>
        </authorList>
    </citation>
    <scope>NUCLEOTIDE SEQUENCE [LARGE SCALE GENOMIC DNA]</scope>
    <source>
        <strain evidence="2">FM 013</strain>
    </source>
</reference>
<organism evidence="1 2">
    <name type="scientific">Penicillium camemberti (strain FM 013)</name>
    <dbReference type="NCBI Taxonomy" id="1429867"/>
    <lineage>
        <taxon>Eukaryota</taxon>
        <taxon>Fungi</taxon>
        <taxon>Dikarya</taxon>
        <taxon>Ascomycota</taxon>
        <taxon>Pezizomycotina</taxon>
        <taxon>Eurotiomycetes</taxon>
        <taxon>Eurotiomycetidae</taxon>
        <taxon>Eurotiales</taxon>
        <taxon>Aspergillaceae</taxon>
        <taxon>Penicillium</taxon>
    </lineage>
</organism>
<proteinExistence type="predicted"/>
<dbReference type="EMBL" id="HG793193">
    <property type="protein sequence ID" value="CRL30826.1"/>
    <property type="molecule type" value="Genomic_DNA"/>
</dbReference>
<sequence>MAEQTGARTSTAQAAKAAQRIVLALLEDMKATERTNEALKGLCRQLFSAENTLGNVASAFDLGGLCKLNLEVQHHIRMAIWGGQDACARFQNAYKEWTSHSSNHSLHELDGDDLDIFEDIELQLLSERLQLLEKTIGMTLEVSALVTTFSTPRNISDEECTSVMAKENDLLSAIIEANKRQHAYLDRRRALKRVACEIEGYGIGMQHPRKVFNGLFSEICQLRYRQRANPGNEDQLPVNAIDAMPNEVTSCSTKRGYL</sequence>
<gene>
    <name evidence="1" type="ORF">PCAMFM013_S060g000036</name>
</gene>
<keyword evidence="2" id="KW-1185">Reference proteome</keyword>
<evidence type="ECO:0000313" key="2">
    <source>
        <dbReference type="Proteomes" id="UP000053732"/>
    </source>
</evidence>
<name>A0A0G4PXE5_PENC3</name>
<dbReference type="AlphaFoldDB" id="A0A0G4PXE5"/>
<protein>
    <submittedName>
        <fullName evidence="1">Str. FM013</fullName>
    </submittedName>
</protein>
<accession>A0A0G4PXE5</accession>